<dbReference type="InterPro" id="IPR013785">
    <property type="entry name" value="Aldolase_TIM"/>
</dbReference>
<keyword evidence="8 11" id="KW-0570">Pentose shunt</keyword>
<dbReference type="EMBL" id="CP139558">
    <property type="protein sequence ID" value="WPU96924.1"/>
    <property type="molecule type" value="Genomic_DNA"/>
</dbReference>
<dbReference type="RefSeq" id="WP_321566010.1">
    <property type="nucleotide sequence ID" value="NZ_CP139558.1"/>
</dbReference>
<comment type="pathway">
    <text evidence="3 11">Carbohydrate degradation; pentose phosphate pathway; D-glyceraldehyde 3-phosphate and beta-D-fructose 6-phosphate from D-ribose 5-phosphate and D-xylulose 5-phosphate (non-oxidative stage): step 2/3.</text>
</comment>
<evidence type="ECO:0000256" key="10">
    <source>
        <dbReference type="ARBA" id="ARBA00048810"/>
    </source>
</evidence>
<comment type="similarity">
    <text evidence="4 11">Belongs to the transaldolase family. Type 2 subfamily.</text>
</comment>
<evidence type="ECO:0000256" key="9">
    <source>
        <dbReference type="ARBA" id="ARBA00023270"/>
    </source>
</evidence>
<dbReference type="SUPFAM" id="SSF51569">
    <property type="entry name" value="Aldolase"/>
    <property type="match status" value="1"/>
</dbReference>
<keyword evidence="9 11" id="KW-0704">Schiff base</keyword>
<evidence type="ECO:0000256" key="5">
    <source>
        <dbReference type="ARBA" id="ARBA00013151"/>
    </source>
</evidence>
<name>A0ABZ0TVH4_9SPHI</name>
<protein>
    <recommendedName>
        <fullName evidence="5 11">Transaldolase</fullName>
        <ecNumber evidence="5 11">2.2.1.2</ecNumber>
    </recommendedName>
</protein>
<keyword evidence="6 11" id="KW-0963">Cytoplasm</keyword>
<dbReference type="Proteomes" id="UP001324380">
    <property type="component" value="Chromosome"/>
</dbReference>
<dbReference type="InterPro" id="IPR018225">
    <property type="entry name" value="Transaldolase_AS"/>
</dbReference>
<keyword evidence="13" id="KW-1185">Reference proteome</keyword>
<evidence type="ECO:0000256" key="1">
    <source>
        <dbReference type="ARBA" id="ARBA00003518"/>
    </source>
</evidence>
<comment type="function">
    <text evidence="1 11">Transaldolase is important for the balance of metabolites in the pentose-phosphate pathway.</text>
</comment>
<evidence type="ECO:0000256" key="4">
    <source>
        <dbReference type="ARBA" id="ARBA00008426"/>
    </source>
</evidence>
<feature type="active site" description="Schiff-base intermediate with substrate" evidence="11">
    <location>
        <position position="143"/>
    </location>
</feature>
<evidence type="ECO:0000256" key="3">
    <source>
        <dbReference type="ARBA" id="ARBA00004857"/>
    </source>
</evidence>
<organism evidence="12 13">
    <name type="scientific">Mucilaginibacter sabulilitoris</name>
    <dbReference type="NCBI Taxonomy" id="1173583"/>
    <lineage>
        <taxon>Bacteria</taxon>
        <taxon>Pseudomonadati</taxon>
        <taxon>Bacteroidota</taxon>
        <taxon>Sphingobacteriia</taxon>
        <taxon>Sphingobacteriales</taxon>
        <taxon>Sphingobacteriaceae</taxon>
        <taxon>Mucilaginibacter</taxon>
    </lineage>
</organism>
<dbReference type="NCBIfam" id="NF002881">
    <property type="entry name" value="PRK03343.1"/>
    <property type="match status" value="1"/>
</dbReference>
<gene>
    <name evidence="11 12" type="primary">tal</name>
    <name evidence="12" type="ORF">SNE25_15490</name>
</gene>
<evidence type="ECO:0000256" key="8">
    <source>
        <dbReference type="ARBA" id="ARBA00023126"/>
    </source>
</evidence>
<accession>A0ABZ0TVH4</accession>
<evidence type="ECO:0000313" key="13">
    <source>
        <dbReference type="Proteomes" id="UP001324380"/>
    </source>
</evidence>
<keyword evidence="7 11" id="KW-0808">Transferase</keyword>
<dbReference type="CDD" id="cd00955">
    <property type="entry name" value="Transaldolase_like"/>
    <property type="match status" value="1"/>
</dbReference>
<evidence type="ECO:0000256" key="7">
    <source>
        <dbReference type="ARBA" id="ARBA00022679"/>
    </source>
</evidence>
<dbReference type="InterPro" id="IPR001585">
    <property type="entry name" value="TAL/FSA"/>
</dbReference>
<comment type="catalytic activity">
    <reaction evidence="10 11">
        <text>D-sedoheptulose 7-phosphate + D-glyceraldehyde 3-phosphate = D-erythrose 4-phosphate + beta-D-fructose 6-phosphate</text>
        <dbReference type="Rhea" id="RHEA:17053"/>
        <dbReference type="ChEBI" id="CHEBI:16897"/>
        <dbReference type="ChEBI" id="CHEBI:57483"/>
        <dbReference type="ChEBI" id="CHEBI:57634"/>
        <dbReference type="ChEBI" id="CHEBI:59776"/>
        <dbReference type="EC" id="2.2.1.2"/>
    </reaction>
</comment>
<dbReference type="PIRSF" id="PIRSF036915">
    <property type="entry name" value="Trnald_Bac_Plnt"/>
    <property type="match status" value="1"/>
</dbReference>
<dbReference type="EC" id="2.2.1.2" evidence="5 11"/>
<evidence type="ECO:0000256" key="11">
    <source>
        <dbReference type="HAMAP-Rule" id="MF_00493"/>
    </source>
</evidence>
<comment type="subcellular location">
    <subcellularLocation>
        <location evidence="2 11">Cytoplasm</location>
    </subcellularLocation>
</comment>
<evidence type="ECO:0000256" key="2">
    <source>
        <dbReference type="ARBA" id="ARBA00004496"/>
    </source>
</evidence>
<dbReference type="Pfam" id="PF00923">
    <property type="entry name" value="TAL_FSA"/>
    <property type="match status" value="1"/>
</dbReference>
<dbReference type="InterPro" id="IPR004732">
    <property type="entry name" value="Transaldolase_2"/>
</dbReference>
<dbReference type="HAMAP" id="MF_00493">
    <property type="entry name" value="Transaldolase_2"/>
    <property type="match status" value="1"/>
</dbReference>
<sequence>MEKNKLLQIGSFGQSIWLDFIDRDILRSGKLASLIEQDGVKGITSNPAIFEKAISSSDDYADDIAELLKYSHDSEKIFYQLAVKDIQTAADLFRGVYCEKDRRGYDGYVSLEVSPFLANDTEKTIRQAVELWQAVDRENLMIKIPGTQQGVPAVRRCIASGININITLLFSLDRYSEIIEAYISGLEERLSEGKDISKVASVASFFLSRIDVVVDPLLKDTEKATLKGKVAVASAKIAYQKYKAAFNSDRWNKLADKGAMPQRLLWASTGTKNPEFKDTKYIEELIGPETVTTVPVETLAAFKDHGNASNTLETDIALSQETLDSLSKVNITLSQITQQLEDEGIHKFNIPFGNILRLIDKAKGNLITTAKDFTKS</sequence>
<dbReference type="NCBIfam" id="TIGR00876">
    <property type="entry name" value="tal_mycobact"/>
    <property type="match status" value="1"/>
</dbReference>
<dbReference type="GO" id="GO:0004801">
    <property type="term" value="F:transaldolase activity"/>
    <property type="evidence" value="ECO:0007669"/>
    <property type="project" value="UniProtKB-EC"/>
</dbReference>
<proteinExistence type="inferred from homology"/>
<evidence type="ECO:0000313" key="12">
    <source>
        <dbReference type="EMBL" id="WPU96924.1"/>
    </source>
</evidence>
<dbReference type="PANTHER" id="PTHR10683:SF31">
    <property type="entry name" value="TRANSALDOLASE"/>
    <property type="match status" value="1"/>
</dbReference>
<dbReference type="PANTHER" id="PTHR10683">
    <property type="entry name" value="TRANSALDOLASE"/>
    <property type="match status" value="1"/>
</dbReference>
<evidence type="ECO:0000256" key="6">
    <source>
        <dbReference type="ARBA" id="ARBA00022490"/>
    </source>
</evidence>
<reference evidence="12 13" key="1">
    <citation type="submission" date="2023-11" db="EMBL/GenBank/DDBJ databases">
        <title>Analysis of the Genomes of Mucilaginibacter gossypii cycad 4 and M. sabulilitoris SNA2: microbes with the potential for plant growth promotion.</title>
        <authorList>
            <person name="Hirsch A.M."/>
            <person name="Humm E."/>
            <person name="Rubbi M."/>
            <person name="Del Vecchio G."/>
            <person name="Ha S.M."/>
            <person name="Pellegrini M."/>
            <person name="Gunsalus R.P."/>
        </authorList>
    </citation>
    <scope>NUCLEOTIDE SEQUENCE [LARGE SCALE GENOMIC DNA]</scope>
    <source>
        <strain evidence="12 13">SNA2</strain>
    </source>
</reference>
<dbReference type="Gene3D" id="3.20.20.70">
    <property type="entry name" value="Aldolase class I"/>
    <property type="match status" value="1"/>
</dbReference>
<dbReference type="PROSITE" id="PS01054">
    <property type="entry name" value="TRANSALDOLASE_1"/>
    <property type="match status" value="1"/>
</dbReference>